<sequence>MLSDVLIRAGAIKFGDFVLTSGKRSNYYVDIKDACTDPSVLREITEGMKPHVRGVAVAGVELGAVPLVVSTSLSLGLRYIIIRKERNHGTKKLIVGNVERGAEVTVLEDVVTTGNSVMRAVNMLREEGATVRRVVCVVDREEGGSQLLCNNGVELISLVKARDFLGAKGSSDILGKPL</sequence>
<dbReference type="PANTHER" id="PTHR19278">
    <property type="entry name" value="OROTATE PHOSPHORIBOSYLTRANSFERASE"/>
    <property type="match status" value="1"/>
</dbReference>
<dbReference type="CDD" id="cd06223">
    <property type="entry name" value="PRTases_typeI"/>
    <property type="match status" value="1"/>
</dbReference>
<feature type="binding site" evidence="6">
    <location>
        <position position="83"/>
    </location>
    <ligand>
        <name>5-phospho-alpha-D-ribose 1-diphosphate</name>
        <dbReference type="ChEBI" id="CHEBI:58017"/>
        <note>ligand shared between dimeric partners</note>
    </ligand>
</feature>
<reference evidence="8" key="2">
    <citation type="submission" date="2022-09" db="EMBL/GenBank/DDBJ databases">
        <authorList>
            <person name="Sun Q."/>
            <person name="Ohkuma M."/>
        </authorList>
    </citation>
    <scope>NUCLEOTIDE SEQUENCE</scope>
    <source>
        <strain evidence="8">JCM 13583</strain>
    </source>
</reference>
<comment type="cofactor">
    <cofactor evidence="6">
        <name>Mg(2+)</name>
        <dbReference type="ChEBI" id="CHEBI:18420"/>
    </cofactor>
</comment>
<evidence type="ECO:0000256" key="5">
    <source>
        <dbReference type="ARBA" id="ARBA00022975"/>
    </source>
</evidence>
<comment type="function">
    <text evidence="6">Catalyzes the transfer of a ribosyl phosphate group from 5-phosphoribose 1-diphosphate to orotate, leading to the formation of orotidine monophosphate (OMP).</text>
</comment>
<comment type="pathway">
    <text evidence="1 6">Pyrimidine metabolism; UMP biosynthesis via de novo pathway; UMP from orotate: step 1/2.</text>
</comment>
<feature type="domain" description="Phosphoribosyltransferase" evidence="7">
    <location>
        <begin position="41"/>
        <end position="143"/>
    </location>
</feature>
<dbReference type="Pfam" id="PF00156">
    <property type="entry name" value="Pribosyltran"/>
    <property type="match status" value="1"/>
</dbReference>
<evidence type="ECO:0000256" key="2">
    <source>
        <dbReference type="ARBA" id="ARBA00011971"/>
    </source>
</evidence>
<proteinExistence type="inferred from homology"/>
<feature type="binding site" evidence="6">
    <location>
        <position position="112"/>
    </location>
    <ligand>
        <name>orotate</name>
        <dbReference type="ChEBI" id="CHEBI:30839"/>
    </ligand>
</feature>
<keyword evidence="6" id="KW-0460">Magnesium</keyword>
<dbReference type="SUPFAM" id="SSF53271">
    <property type="entry name" value="PRTase-like"/>
    <property type="match status" value="1"/>
</dbReference>
<evidence type="ECO:0000256" key="3">
    <source>
        <dbReference type="ARBA" id="ARBA00022676"/>
    </source>
</evidence>
<keyword evidence="4 6" id="KW-0808">Transferase</keyword>
<accession>A0AA37BPS8</accession>
<reference evidence="8" key="1">
    <citation type="journal article" date="2014" name="Int. J. Syst. Evol. Microbiol.">
        <title>Complete genome sequence of Corynebacterium casei LMG S-19264T (=DSM 44701T), isolated from a smear-ripened cheese.</title>
        <authorList>
            <consortium name="US DOE Joint Genome Institute (JGI-PGF)"/>
            <person name="Walter F."/>
            <person name="Albersmeier A."/>
            <person name="Kalinowski J."/>
            <person name="Ruckert C."/>
        </authorList>
    </citation>
    <scope>NUCLEOTIDE SEQUENCE</scope>
    <source>
        <strain evidence="8">JCM 13583</strain>
    </source>
</reference>
<protein>
    <recommendedName>
        <fullName evidence="2 6">Orotate phosphoribosyltransferase</fullName>
        <shortName evidence="6">OPRT</shortName>
        <shortName evidence="6">OPRTase</shortName>
        <ecNumber evidence="2 6">2.4.2.10</ecNumber>
    </recommendedName>
</protein>
<dbReference type="GO" id="GO:0004588">
    <property type="term" value="F:orotate phosphoribosyltransferase activity"/>
    <property type="evidence" value="ECO:0007669"/>
    <property type="project" value="UniProtKB-UniRule"/>
</dbReference>
<dbReference type="Gene3D" id="3.40.50.2020">
    <property type="match status" value="1"/>
</dbReference>
<evidence type="ECO:0000313" key="8">
    <source>
        <dbReference type="EMBL" id="GGM67180.1"/>
    </source>
</evidence>
<dbReference type="InterPro" id="IPR004467">
    <property type="entry name" value="Or_phspho_trans_dom"/>
</dbReference>
<evidence type="ECO:0000256" key="1">
    <source>
        <dbReference type="ARBA" id="ARBA00004889"/>
    </source>
</evidence>
<organism evidence="8 9">
    <name type="scientific">Thermogymnomonas acidicola</name>
    <dbReference type="NCBI Taxonomy" id="399579"/>
    <lineage>
        <taxon>Archaea</taxon>
        <taxon>Methanobacteriati</taxon>
        <taxon>Thermoplasmatota</taxon>
        <taxon>Thermoplasmata</taxon>
        <taxon>Thermoplasmatales</taxon>
        <taxon>Thermogymnomonas</taxon>
    </lineage>
</organism>
<evidence type="ECO:0000313" key="9">
    <source>
        <dbReference type="Proteomes" id="UP000632195"/>
    </source>
</evidence>
<dbReference type="NCBIfam" id="TIGR00336">
    <property type="entry name" value="pyrE"/>
    <property type="match status" value="1"/>
</dbReference>
<dbReference type="PANTHER" id="PTHR19278:SF9">
    <property type="entry name" value="URIDINE 5'-MONOPHOSPHATE SYNTHASE"/>
    <property type="match status" value="1"/>
</dbReference>
<dbReference type="Proteomes" id="UP000632195">
    <property type="component" value="Unassembled WGS sequence"/>
</dbReference>
<comment type="subunit">
    <text evidence="6">Homodimer.</text>
</comment>
<dbReference type="RefSeq" id="WP_188679488.1">
    <property type="nucleotide sequence ID" value="NZ_BMNY01000001.1"/>
</dbReference>
<evidence type="ECO:0000256" key="4">
    <source>
        <dbReference type="ARBA" id="ARBA00022679"/>
    </source>
</evidence>
<dbReference type="AlphaFoldDB" id="A0AA37BPS8"/>
<comment type="similarity">
    <text evidence="6">Belongs to the purine/pyrimidine phosphoribosyltransferase family. PyrE subfamily.</text>
</comment>
<dbReference type="InterPro" id="IPR000836">
    <property type="entry name" value="PRTase_dom"/>
</dbReference>
<feature type="binding site" description="in other chain" evidence="6">
    <location>
        <begin position="108"/>
        <end position="116"/>
    </location>
    <ligand>
        <name>5-phospho-alpha-D-ribose 1-diphosphate</name>
        <dbReference type="ChEBI" id="CHEBI:58017"/>
        <note>ligand shared between dimeric partners</note>
    </ligand>
</feature>
<keyword evidence="3 6" id="KW-0328">Glycosyltransferase</keyword>
<dbReference type="EMBL" id="BMNY01000001">
    <property type="protein sequence ID" value="GGM67180.1"/>
    <property type="molecule type" value="Genomic_DNA"/>
</dbReference>
<comment type="caution">
    <text evidence="8">The sequence shown here is derived from an EMBL/GenBank/DDBJ whole genome shotgun (WGS) entry which is preliminary data.</text>
</comment>
<dbReference type="EC" id="2.4.2.10" evidence="2 6"/>
<name>A0AA37BPS8_9ARCH</name>
<dbReference type="GO" id="GO:0000287">
    <property type="term" value="F:magnesium ion binding"/>
    <property type="evidence" value="ECO:0007669"/>
    <property type="project" value="UniProtKB-UniRule"/>
</dbReference>
<dbReference type="InterPro" id="IPR029057">
    <property type="entry name" value="PRTase-like"/>
</dbReference>
<keyword evidence="9" id="KW-1185">Reference proteome</keyword>
<evidence type="ECO:0000256" key="6">
    <source>
        <dbReference type="HAMAP-Rule" id="MF_01208"/>
    </source>
</evidence>
<dbReference type="HAMAP" id="MF_01208">
    <property type="entry name" value="PyrE"/>
    <property type="match status" value="1"/>
</dbReference>
<gene>
    <name evidence="6" type="primary">pyrE</name>
    <name evidence="8" type="ORF">GCM10007108_01550</name>
</gene>
<comment type="caution">
    <text evidence="6">Lacks conserved residue(s) required for the propagation of feature annotation.</text>
</comment>
<dbReference type="GO" id="GO:0044205">
    <property type="term" value="P:'de novo' UMP biosynthetic process"/>
    <property type="evidence" value="ECO:0007669"/>
    <property type="project" value="UniProtKB-UniRule"/>
</dbReference>
<comment type="catalytic activity">
    <reaction evidence="6">
        <text>orotidine 5'-phosphate + diphosphate = orotate + 5-phospho-alpha-D-ribose 1-diphosphate</text>
        <dbReference type="Rhea" id="RHEA:10380"/>
        <dbReference type="ChEBI" id="CHEBI:30839"/>
        <dbReference type="ChEBI" id="CHEBI:33019"/>
        <dbReference type="ChEBI" id="CHEBI:57538"/>
        <dbReference type="ChEBI" id="CHEBI:58017"/>
        <dbReference type="EC" id="2.4.2.10"/>
    </reaction>
</comment>
<dbReference type="InterPro" id="IPR023031">
    <property type="entry name" value="OPRT"/>
</dbReference>
<feature type="binding site" evidence="6">
    <location>
        <position position="140"/>
    </location>
    <ligand>
        <name>orotate</name>
        <dbReference type="ChEBI" id="CHEBI:30839"/>
    </ligand>
</feature>
<feature type="binding site" description="in other chain" evidence="6">
    <location>
        <position position="84"/>
    </location>
    <ligand>
        <name>5-phospho-alpha-D-ribose 1-diphosphate</name>
        <dbReference type="ChEBI" id="CHEBI:58017"/>
        <note>ligand shared between dimeric partners</note>
    </ligand>
</feature>
<feature type="binding site" evidence="6">
    <location>
        <position position="88"/>
    </location>
    <ligand>
        <name>5-phospho-alpha-D-ribose 1-diphosphate</name>
        <dbReference type="ChEBI" id="CHEBI:58017"/>
        <note>ligand shared between dimeric partners</note>
    </ligand>
</feature>
<dbReference type="GO" id="GO:0019856">
    <property type="term" value="P:pyrimidine nucleobase biosynthetic process"/>
    <property type="evidence" value="ECO:0007669"/>
    <property type="project" value="TreeGrafter"/>
</dbReference>
<evidence type="ECO:0000259" key="7">
    <source>
        <dbReference type="Pfam" id="PF00156"/>
    </source>
</evidence>
<keyword evidence="5 6" id="KW-0665">Pyrimidine biosynthesis</keyword>